<keyword evidence="4" id="KW-1185">Reference proteome</keyword>
<dbReference type="VEuPathDB" id="TrichDB:TVAGG3_0919550"/>
<dbReference type="GO" id="GO:0003924">
    <property type="term" value="F:GTPase activity"/>
    <property type="evidence" value="ECO:0000318"/>
    <property type="project" value="GO_Central"/>
</dbReference>
<dbReference type="KEGG" id="tva:4744746"/>
<dbReference type="GO" id="GO:0016192">
    <property type="term" value="P:vesicle-mediated transport"/>
    <property type="evidence" value="ECO:0000318"/>
    <property type="project" value="GO_Central"/>
</dbReference>
<dbReference type="Proteomes" id="UP000001542">
    <property type="component" value="Unassembled WGS sequence"/>
</dbReference>
<sequence length="144" mass="16330">MGDYFIKLNMWDTAGQERFRSLTPMFYRETDFIVLIYSVDNLQSFKSLASWCNSITTECVTQPTIVVVANKSDLESQRMVTTETGLNFAVEHGFDFIELSAKDQPDKINDLMNLIGKKCLTKIISKDVNEPTDVLVHAEKSSCC</sequence>
<dbReference type="CDD" id="cd00154">
    <property type="entry name" value="Rab"/>
    <property type="match status" value="1"/>
</dbReference>
<dbReference type="InterPro" id="IPR050227">
    <property type="entry name" value="Rab"/>
</dbReference>
<dbReference type="EMBL" id="DS114511">
    <property type="protein sequence ID" value="EAX87098.1"/>
    <property type="molecule type" value="Genomic_DNA"/>
</dbReference>
<evidence type="ECO:0000313" key="4">
    <source>
        <dbReference type="Proteomes" id="UP000001542"/>
    </source>
</evidence>
<keyword evidence="2" id="KW-0342">GTP-binding</keyword>
<evidence type="ECO:0000313" key="3">
    <source>
        <dbReference type="EMBL" id="EAX87098.1"/>
    </source>
</evidence>
<dbReference type="InParanoid" id="A2G6X1"/>
<dbReference type="SMART" id="SM00173">
    <property type="entry name" value="RAS"/>
    <property type="match status" value="1"/>
</dbReference>
<dbReference type="SMART" id="SM00174">
    <property type="entry name" value="RHO"/>
    <property type="match status" value="1"/>
</dbReference>
<dbReference type="FunFam" id="3.40.50.300:FF:002471">
    <property type="entry name" value="Rab family GTPase"/>
    <property type="match status" value="1"/>
</dbReference>
<dbReference type="InterPro" id="IPR005225">
    <property type="entry name" value="Small_GTP-bd"/>
</dbReference>
<keyword evidence="1" id="KW-0547">Nucleotide-binding</keyword>
<dbReference type="OrthoDB" id="9989112at2759"/>
<dbReference type="RefSeq" id="XP_001300028.1">
    <property type="nucleotide sequence ID" value="XM_001300027.1"/>
</dbReference>
<proteinExistence type="predicted"/>
<dbReference type="PROSITE" id="PS51419">
    <property type="entry name" value="RAB"/>
    <property type="match status" value="1"/>
</dbReference>
<evidence type="ECO:0000256" key="1">
    <source>
        <dbReference type="ARBA" id="ARBA00022741"/>
    </source>
</evidence>
<dbReference type="InterPro" id="IPR027417">
    <property type="entry name" value="P-loop_NTPase"/>
</dbReference>
<dbReference type="GO" id="GO:0005525">
    <property type="term" value="F:GTP binding"/>
    <property type="evidence" value="ECO:0000318"/>
    <property type="project" value="GO_Central"/>
</dbReference>
<dbReference type="SMART" id="SM00175">
    <property type="entry name" value="RAB"/>
    <property type="match status" value="1"/>
</dbReference>
<dbReference type="SUPFAM" id="SSF52540">
    <property type="entry name" value="P-loop containing nucleoside triphosphate hydrolases"/>
    <property type="match status" value="1"/>
</dbReference>
<dbReference type="AlphaFoldDB" id="A2G6X1"/>
<reference evidence="3" key="1">
    <citation type="submission" date="2006-10" db="EMBL/GenBank/DDBJ databases">
        <authorList>
            <person name="Amadeo P."/>
            <person name="Zhao Q."/>
            <person name="Wortman J."/>
            <person name="Fraser-Liggett C."/>
            <person name="Carlton J."/>
        </authorList>
    </citation>
    <scope>NUCLEOTIDE SEQUENCE</scope>
    <source>
        <strain evidence="3">G3</strain>
    </source>
</reference>
<name>A2G6X1_TRIV3</name>
<reference evidence="3" key="2">
    <citation type="journal article" date="2007" name="Science">
        <title>Draft genome sequence of the sexually transmitted pathogen Trichomonas vaginalis.</title>
        <authorList>
            <person name="Carlton J.M."/>
            <person name="Hirt R.P."/>
            <person name="Silva J.C."/>
            <person name="Delcher A.L."/>
            <person name="Schatz M."/>
            <person name="Zhao Q."/>
            <person name="Wortman J.R."/>
            <person name="Bidwell S.L."/>
            <person name="Alsmark U.C.M."/>
            <person name="Besteiro S."/>
            <person name="Sicheritz-Ponten T."/>
            <person name="Noel C.J."/>
            <person name="Dacks J.B."/>
            <person name="Foster P.G."/>
            <person name="Simillion C."/>
            <person name="Van de Peer Y."/>
            <person name="Miranda-Saavedra D."/>
            <person name="Barton G.J."/>
            <person name="Westrop G.D."/>
            <person name="Mueller S."/>
            <person name="Dessi D."/>
            <person name="Fiori P.L."/>
            <person name="Ren Q."/>
            <person name="Paulsen I."/>
            <person name="Zhang H."/>
            <person name="Bastida-Corcuera F.D."/>
            <person name="Simoes-Barbosa A."/>
            <person name="Brown M.T."/>
            <person name="Hayes R.D."/>
            <person name="Mukherjee M."/>
            <person name="Okumura C.Y."/>
            <person name="Schneider R."/>
            <person name="Smith A.J."/>
            <person name="Vanacova S."/>
            <person name="Villalvazo M."/>
            <person name="Haas B.J."/>
            <person name="Pertea M."/>
            <person name="Feldblyum T.V."/>
            <person name="Utterback T.R."/>
            <person name="Shu C.L."/>
            <person name="Osoegawa K."/>
            <person name="de Jong P.J."/>
            <person name="Hrdy I."/>
            <person name="Horvathova L."/>
            <person name="Zubacova Z."/>
            <person name="Dolezal P."/>
            <person name="Malik S.B."/>
            <person name="Logsdon J.M. Jr."/>
            <person name="Henze K."/>
            <person name="Gupta A."/>
            <person name="Wang C.C."/>
            <person name="Dunne R.L."/>
            <person name="Upcroft J.A."/>
            <person name="Upcroft P."/>
            <person name="White O."/>
            <person name="Salzberg S.L."/>
            <person name="Tang P."/>
            <person name="Chiu C.-H."/>
            <person name="Lee Y.-S."/>
            <person name="Embley T.M."/>
            <person name="Coombs G.H."/>
            <person name="Mottram J.C."/>
            <person name="Tachezy J."/>
            <person name="Fraser-Liggett C.M."/>
            <person name="Johnson P.J."/>
        </authorList>
    </citation>
    <scope>NUCLEOTIDE SEQUENCE [LARGE SCALE GENOMIC DNA]</scope>
    <source>
        <strain evidence="3">G3</strain>
    </source>
</reference>
<dbReference type="Gene3D" id="3.40.50.300">
    <property type="entry name" value="P-loop containing nucleotide triphosphate hydrolases"/>
    <property type="match status" value="1"/>
</dbReference>
<dbReference type="NCBIfam" id="TIGR00231">
    <property type="entry name" value="small_GTP"/>
    <property type="match status" value="1"/>
</dbReference>
<evidence type="ECO:0000256" key="2">
    <source>
        <dbReference type="ARBA" id="ARBA00023134"/>
    </source>
</evidence>
<dbReference type="PROSITE" id="PS51421">
    <property type="entry name" value="RAS"/>
    <property type="match status" value="1"/>
</dbReference>
<gene>
    <name evidence="3" type="ORF">TVAG_289630</name>
</gene>
<accession>A2G6X1</accession>
<protein>
    <submittedName>
        <fullName evidence="3">Ras family protein</fullName>
    </submittedName>
</protein>
<dbReference type="SMR" id="A2G6X1"/>
<dbReference type="STRING" id="5722.A2G6X1"/>
<dbReference type="Pfam" id="PF00071">
    <property type="entry name" value="Ras"/>
    <property type="match status" value="1"/>
</dbReference>
<dbReference type="PANTHER" id="PTHR47977">
    <property type="entry name" value="RAS-RELATED PROTEIN RAB"/>
    <property type="match status" value="1"/>
</dbReference>
<dbReference type="VEuPathDB" id="TrichDB:TVAG_289630"/>
<organism evidence="3 4">
    <name type="scientific">Trichomonas vaginalis (strain ATCC PRA-98 / G3)</name>
    <dbReference type="NCBI Taxonomy" id="412133"/>
    <lineage>
        <taxon>Eukaryota</taxon>
        <taxon>Metamonada</taxon>
        <taxon>Parabasalia</taxon>
        <taxon>Trichomonadida</taxon>
        <taxon>Trichomonadidae</taxon>
        <taxon>Trichomonas</taxon>
    </lineage>
</organism>
<dbReference type="eggNOG" id="KOG0094">
    <property type="taxonomic scope" value="Eukaryota"/>
</dbReference>
<dbReference type="InterPro" id="IPR001806">
    <property type="entry name" value="Small_GTPase"/>
</dbReference>